<sequence>MTEQEVQQLQISQNEELANTKKKLNQKENSMKSELVQLKSELQTQQTLNSELNKKLELYGQQIEQVVNNSNIIKQYQVLSEINLTNRLHN</sequence>
<dbReference type="Proteomes" id="UP000688137">
    <property type="component" value="Unassembled WGS sequence"/>
</dbReference>
<evidence type="ECO:0000313" key="3">
    <source>
        <dbReference type="Proteomes" id="UP000688137"/>
    </source>
</evidence>
<proteinExistence type="predicted"/>
<comment type="caution">
    <text evidence="2">The sequence shown here is derived from an EMBL/GenBank/DDBJ whole genome shotgun (WGS) entry which is preliminary data.</text>
</comment>
<feature type="coiled-coil region" evidence="1">
    <location>
        <begin position="14"/>
        <end position="69"/>
    </location>
</feature>
<organism evidence="2 3">
    <name type="scientific">Paramecium primaurelia</name>
    <dbReference type="NCBI Taxonomy" id="5886"/>
    <lineage>
        <taxon>Eukaryota</taxon>
        <taxon>Sar</taxon>
        <taxon>Alveolata</taxon>
        <taxon>Ciliophora</taxon>
        <taxon>Intramacronucleata</taxon>
        <taxon>Oligohymenophorea</taxon>
        <taxon>Peniculida</taxon>
        <taxon>Parameciidae</taxon>
        <taxon>Paramecium</taxon>
    </lineage>
</organism>
<evidence type="ECO:0000256" key="1">
    <source>
        <dbReference type="SAM" id="Coils"/>
    </source>
</evidence>
<dbReference type="EMBL" id="CAJJDM010000150">
    <property type="protein sequence ID" value="CAD8111088.1"/>
    <property type="molecule type" value="Genomic_DNA"/>
</dbReference>
<accession>A0A8S1Q6L1</accession>
<protein>
    <submittedName>
        <fullName evidence="2">Uncharacterized protein</fullName>
    </submittedName>
</protein>
<gene>
    <name evidence="2" type="ORF">PPRIM_AZ9-3.1.T1460090</name>
</gene>
<name>A0A8S1Q6L1_PARPR</name>
<keyword evidence="1" id="KW-0175">Coiled coil</keyword>
<evidence type="ECO:0000313" key="2">
    <source>
        <dbReference type="EMBL" id="CAD8111088.1"/>
    </source>
</evidence>
<dbReference type="AlphaFoldDB" id="A0A8S1Q6L1"/>
<reference evidence="2" key="1">
    <citation type="submission" date="2021-01" db="EMBL/GenBank/DDBJ databases">
        <authorList>
            <consortium name="Genoscope - CEA"/>
            <person name="William W."/>
        </authorList>
    </citation>
    <scope>NUCLEOTIDE SEQUENCE</scope>
</reference>
<keyword evidence="3" id="KW-1185">Reference proteome</keyword>